<feature type="domain" description="Thioesterase" evidence="11">
    <location>
        <begin position="20"/>
        <end position="251"/>
    </location>
</feature>
<evidence type="ECO:0000313" key="12">
    <source>
        <dbReference type="Proteomes" id="UP000001554"/>
    </source>
</evidence>
<evidence type="ECO:0000256" key="9">
    <source>
        <dbReference type="ARBA" id="ARBA00073799"/>
    </source>
</evidence>
<dbReference type="InterPro" id="IPR001031">
    <property type="entry name" value="Thioesterase"/>
</dbReference>
<reference evidence="13" key="1">
    <citation type="submission" date="2025-08" db="UniProtKB">
        <authorList>
            <consortium name="RefSeq"/>
        </authorList>
    </citation>
    <scope>IDENTIFICATION</scope>
    <source>
        <strain evidence="13">S238N-H82</strain>
        <tissue evidence="13">Testes</tissue>
    </source>
</reference>
<dbReference type="AlphaFoldDB" id="A0A9J7HRC2"/>
<keyword evidence="12" id="KW-1185">Reference proteome</keyword>
<dbReference type="GO" id="GO:0051792">
    <property type="term" value="P:medium-chain fatty acid biosynthetic process"/>
    <property type="evidence" value="ECO:0007669"/>
    <property type="project" value="UniProtKB-ARBA"/>
</dbReference>
<evidence type="ECO:0000256" key="8">
    <source>
        <dbReference type="ARBA" id="ARBA00048536"/>
    </source>
</evidence>
<comment type="catalytic activity">
    <reaction evidence="8">
        <text>(9Z)-octadecenoyl-[ACP] + H2O = (9Z)-octadecenoate + holo-[ACP] + H(+)</text>
        <dbReference type="Rhea" id="RHEA:15057"/>
        <dbReference type="Rhea" id="RHEA-COMP:9685"/>
        <dbReference type="Rhea" id="RHEA-COMP:9924"/>
        <dbReference type="ChEBI" id="CHEBI:15377"/>
        <dbReference type="ChEBI" id="CHEBI:15378"/>
        <dbReference type="ChEBI" id="CHEBI:30823"/>
        <dbReference type="ChEBI" id="CHEBI:64479"/>
        <dbReference type="ChEBI" id="CHEBI:78783"/>
        <dbReference type="EC" id="3.1.2.14"/>
    </reaction>
</comment>
<dbReference type="OMA" id="PGHGTNQ"/>
<name>A0A9J7HRC2_BRAFL</name>
<dbReference type="Gene3D" id="3.40.50.1820">
    <property type="entry name" value="alpha/beta hydrolase"/>
    <property type="match status" value="1"/>
</dbReference>
<evidence type="ECO:0000256" key="1">
    <source>
        <dbReference type="ARBA" id="ARBA00007169"/>
    </source>
</evidence>
<keyword evidence="3" id="KW-0444">Lipid biosynthesis</keyword>
<dbReference type="Proteomes" id="UP000001554">
    <property type="component" value="Unplaced"/>
</dbReference>
<dbReference type="GO" id="GO:0016297">
    <property type="term" value="F:fatty acyl-[ACP] hydrolase activity"/>
    <property type="evidence" value="ECO:0007669"/>
    <property type="project" value="UniProtKB-EC"/>
</dbReference>
<keyword evidence="6" id="KW-0443">Lipid metabolism</keyword>
<dbReference type="GeneID" id="118407981"/>
<dbReference type="InterPro" id="IPR029058">
    <property type="entry name" value="AB_hydrolase_fold"/>
</dbReference>
<comment type="similarity">
    <text evidence="1">Belongs to the thioesterase family.</text>
</comment>
<dbReference type="RefSeq" id="XP_035664479.1">
    <property type="nucleotide sequence ID" value="XM_035808586.1"/>
</dbReference>
<evidence type="ECO:0000256" key="10">
    <source>
        <dbReference type="ARBA" id="ARBA00079653"/>
    </source>
</evidence>
<evidence type="ECO:0000256" key="2">
    <source>
        <dbReference type="ARBA" id="ARBA00012480"/>
    </source>
</evidence>
<dbReference type="SUPFAM" id="SSF53474">
    <property type="entry name" value="alpha/beta-Hydrolases"/>
    <property type="match status" value="1"/>
</dbReference>
<evidence type="ECO:0000259" key="11">
    <source>
        <dbReference type="Pfam" id="PF00975"/>
    </source>
</evidence>
<keyword evidence="4" id="KW-0378">Hydrolase</keyword>
<keyword evidence="5" id="KW-0276">Fatty acid metabolism</keyword>
<evidence type="ECO:0000256" key="7">
    <source>
        <dbReference type="ARBA" id="ARBA00023160"/>
    </source>
</evidence>
<dbReference type="PANTHER" id="PTHR11487:SF0">
    <property type="entry name" value="S-ACYL FATTY ACID SYNTHASE THIOESTERASE, MEDIUM CHAIN"/>
    <property type="match status" value="1"/>
</dbReference>
<dbReference type="Pfam" id="PF00975">
    <property type="entry name" value="Thioesterase"/>
    <property type="match status" value="1"/>
</dbReference>
<evidence type="ECO:0000256" key="4">
    <source>
        <dbReference type="ARBA" id="ARBA00022801"/>
    </source>
</evidence>
<evidence type="ECO:0000256" key="3">
    <source>
        <dbReference type="ARBA" id="ARBA00022516"/>
    </source>
</evidence>
<accession>A0A9J7HRC2</accession>
<proteinExistence type="inferred from homology"/>
<organism evidence="12 13">
    <name type="scientific">Branchiostoma floridae</name>
    <name type="common">Florida lancelet</name>
    <name type="synonym">Amphioxus</name>
    <dbReference type="NCBI Taxonomy" id="7739"/>
    <lineage>
        <taxon>Eukaryota</taxon>
        <taxon>Metazoa</taxon>
        <taxon>Chordata</taxon>
        <taxon>Cephalochordata</taxon>
        <taxon>Leptocardii</taxon>
        <taxon>Amphioxiformes</taxon>
        <taxon>Branchiostomatidae</taxon>
        <taxon>Branchiostoma</taxon>
    </lineage>
</organism>
<dbReference type="FunFam" id="3.40.50.1820:FF:000153">
    <property type="entry name" value="Surfactin synthase thioesterase subunit"/>
    <property type="match status" value="1"/>
</dbReference>
<dbReference type="InterPro" id="IPR012223">
    <property type="entry name" value="TEII"/>
</dbReference>
<protein>
    <recommendedName>
        <fullName evidence="9">S-acyl fatty acid synthase thioesterase, medium chain</fullName>
        <ecNumber evidence="2">3.1.2.14</ecNumber>
    </recommendedName>
    <alternativeName>
        <fullName evidence="10">Thioesterase II</fullName>
    </alternativeName>
</protein>
<evidence type="ECO:0000313" key="13">
    <source>
        <dbReference type="RefSeq" id="XP_035664479.1"/>
    </source>
</evidence>
<dbReference type="EC" id="3.1.2.14" evidence="2"/>
<dbReference type="GO" id="GO:0008610">
    <property type="term" value="P:lipid biosynthetic process"/>
    <property type="evidence" value="ECO:0000318"/>
    <property type="project" value="GO_Central"/>
</dbReference>
<dbReference type="PANTHER" id="PTHR11487">
    <property type="entry name" value="THIOESTERASE"/>
    <property type="match status" value="1"/>
</dbReference>
<sequence length="257" mass="29254">MLSMDKLLACRFRHPDAAVRLICFPWAGGGSGYFNNWGKLVPNTVEVYSLRLPGREVRLKEPCHKKMEALTNDISSTLLPNLKDKPFAFFGHSMGAFTAFEVARYLQKWYGLQPQHLFVSGVSAPQSPLRYQKDRQPVSEMSEEAFLDYIMQDIGGTPEEILQNKGMMKLFLPPLRADLELLDTYNYHIPDSGPELSCPITCFDGTEDRDHDLDAWSELTSHSAFQKTKLPGGHFYLLDKTNEQTLLKHIIQTLENL</sequence>
<dbReference type="OrthoDB" id="541883at2759"/>
<evidence type="ECO:0000256" key="5">
    <source>
        <dbReference type="ARBA" id="ARBA00022832"/>
    </source>
</evidence>
<evidence type="ECO:0000256" key="6">
    <source>
        <dbReference type="ARBA" id="ARBA00023098"/>
    </source>
</evidence>
<gene>
    <name evidence="13" type="primary">LOC118407981</name>
</gene>
<keyword evidence="7" id="KW-0275">Fatty acid biosynthesis</keyword>
<dbReference type="KEGG" id="bfo:118407981"/>